<dbReference type="PANTHER" id="PTHR37231">
    <property type="entry name" value="EXPRESSED PROTEIN"/>
    <property type="match status" value="1"/>
</dbReference>
<evidence type="ECO:0000313" key="3">
    <source>
        <dbReference type="EMBL" id="EJK50056.1"/>
    </source>
</evidence>
<keyword evidence="1" id="KW-1133">Transmembrane helix</keyword>
<dbReference type="AlphaFoldDB" id="K0RMB7"/>
<dbReference type="EMBL" id="AGNL01044225">
    <property type="protein sequence ID" value="EJK50056.1"/>
    <property type="molecule type" value="Genomic_DNA"/>
</dbReference>
<proteinExistence type="predicted"/>
<keyword evidence="4" id="KW-1185">Reference proteome</keyword>
<feature type="signal peptide" evidence="2">
    <location>
        <begin position="1"/>
        <end position="33"/>
    </location>
</feature>
<reference evidence="3 4" key="1">
    <citation type="journal article" date="2012" name="Genome Biol.">
        <title>Genome and low-iron response of an oceanic diatom adapted to chronic iron limitation.</title>
        <authorList>
            <person name="Lommer M."/>
            <person name="Specht M."/>
            <person name="Roy A.S."/>
            <person name="Kraemer L."/>
            <person name="Andreson R."/>
            <person name="Gutowska M.A."/>
            <person name="Wolf J."/>
            <person name="Bergner S.V."/>
            <person name="Schilhabel M.B."/>
            <person name="Klostermeier U.C."/>
            <person name="Beiko R.G."/>
            <person name="Rosenstiel P."/>
            <person name="Hippler M."/>
            <person name="Laroche J."/>
        </authorList>
    </citation>
    <scope>NUCLEOTIDE SEQUENCE [LARGE SCALE GENOMIC DNA]</scope>
    <source>
        <strain evidence="3 4">CCMP1005</strain>
    </source>
</reference>
<dbReference type="eggNOG" id="KOG3017">
    <property type="taxonomic scope" value="Eukaryota"/>
</dbReference>
<gene>
    <name evidence="3" type="ORF">THAOC_31013</name>
</gene>
<accession>K0RMB7</accession>
<keyword evidence="2" id="KW-0732">Signal</keyword>
<dbReference type="Proteomes" id="UP000266841">
    <property type="component" value="Unassembled WGS sequence"/>
</dbReference>
<evidence type="ECO:0000313" key="4">
    <source>
        <dbReference type="Proteomes" id="UP000266841"/>
    </source>
</evidence>
<name>K0RMB7_THAOC</name>
<feature type="transmembrane region" description="Helical" evidence="1">
    <location>
        <begin position="101"/>
        <end position="122"/>
    </location>
</feature>
<evidence type="ECO:0000256" key="1">
    <source>
        <dbReference type="SAM" id="Phobius"/>
    </source>
</evidence>
<comment type="caution">
    <text evidence="3">The sequence shown here is derived from an EMBL/GenBank/DDBJ whole genome shotgun (WGS) entry which is preliminary data.</text>
</comment>
<protein>
    <submittedName>
        <fullName evidence="3">Uncharacterized protein</fullName>
    </submittedName>
</protein>
<keyword evidence="1" id="KW-0472">Membrane</keyword>
<feature type="transmembrane region" description="Helical" evidence="1">
    <location>
        <begin position="73"/>
        <end position="94"/>
    </location>
</feature>
<dbReference type="OMA" id="MAICRAP"/>
<dbReference type="PANTHER" id="PTHR37231:SF2">
    <property type="entry name" value="EXPRESSED PROTEIN"/>
    <property type="match status" value="1"/>
</dbReference>
<keyword evidence="1" id="KW-0812">Transmembrane</keyword>
<dbReference type="OrthoDB" id="2015857at2759"/>
<feature type="chain" id="PRO_5003837171" evidence="2">
    <location>
        <begin position="34"/>
        <end position="179"/>
    </location>
</feature>
<organism evidence="3 4">
    <name type="scientific">Thalassiosira oceanica</name>
    <name type="common">Marine diatom</name>
    <dbReference type="NCBI Taxonomy" id="159749"/>
    <lineage>
        <taxon>Eukaryota</taxon>
        <taxon>Sar</taxon>
        <taxon>Stramenopiles</taxon>
        <taxon>Ochrophyta</taxon>
        <taxon>Bacillariophyta</taxon>
        <taxon>Coscinodiscophyceae</taxon>
        <taxon>Thalassiosirophycidae</taxon>
        <taxon>Thalassiosirales</taxon>
        <taxon>Thalassiosiraceae</taxon>
        <taxon>Thalassiosira</taxon>
    </lineage>
</organism>
<evidence type="ECO:0000256" key="2">
    <source>
        <dbReference type="SAM" id="SignalP"/>
    </source>
</evidence>
<sequence>MAICRAPTRPSRSRFAITLVLLCVSLLVSPLQAFVPRAAATSRLLGQHGSAPLFFSAQDPEGDVLSESDQTTLAVVGKFSSVIMSVLFSTGCGLPAGPFGLVGAVEGVSYLATVSLVGYSLYTRVTTGKGLPDGPGKLLWAAEGLAYLALLAGAFVLYSQITNYGFIPNAVPMEGGMCK</sequence>
<feature type="transmembrane region" description="Helical" evidence="1">
    <location>
        <begin position="138"/>
        <end position="158"/>
    </location>
</feature>